<evidence type="ECO:0000313" key="2">
    <source>
        <dbReference type="EMBL" id="SPP25506.1"/>
    </source>
</evidence>
<dbReference type="Proteomes" id="UP000270190">
    <property type="component" value="Unassembled WGS sequence"/>
</dbReference>
<reference evidence="4" key="3">
    <citation type="submission" date="2018-04" db="EMBL/GenBank/DDBJ databases">
        <authorList>
            <person name="Illikoud N."/>
        </authorList>
    </citation>
    <scope>NUCLEOTIDE SEQUENCE [LARGE SCALE GENOMIC DNA]</scope>
</reference>
<reference evidence="2" key="2">
    <citation type="submission" date="2018-04" db="EMBL/GenBank/DDBJ databases">
        <authorList>
            <person name="Go L.Y."/>
            <person name="Mitchell J.A."/>
        </authorList>
    </citation>
    <scope>NUCLEOTIDE SEQUENCE</scope>
    <source>
        <strain evidence="2">BSAS1 3</strain>
    </source>
</reference>
<gene>
    <name evidence="2" type="ORF">BTBSAS_10022</name>
    <name evidence="1" type="ORF">CNY62_07960</name>
</gene>
<organism evidence="1 3">
    <name type="scientific">Brochothrix thermosphacta</name>
    <name type="common">Microbacterium thermosphactum</name>
    <dbReference type="NCBI Taxonomy" id="2756"/>
    <lineage>
        <taxon>Bacteria</taxon>
        <taxon>Bacillati</taxon>
        <taxon>Bacillota</taxon>
        <taxon>Bacilli</taxon>
        <taxon>Bacillales</taxon>
        <taxon>Listeriaceae</taxon>
        <taxon>Brochothrix</taxon>
    </lineage>
</organism>
<proteinExistence type="predicted"/>
<reference evidence="1 3" key="1">
    <citation type="submission" date="2017-09" db="EMBL/GenBank/DDBJ databases">
        <title>Complete Genome Sequences of Two Strains of the Meat Spoilage Bacterium Brochothrix thermosphacta Isolated from Ground Chicken.</title>
        <authorList>
            <person name="Paoli G.C."/>
            <person name="Wijey C."/>
            <person name="Chen C.-Y."/>
            <person name="Nguyen L."/>
            <person name="Yan X."/>
            <person name="Irwin P.L."/>
        </authorList>
    </citation>
    <scope>NUCLEOTIDE SEQUENCE [LARGE SCALE GENOMIC DNA]</scope>
    <source>
        <strain evidence="1 3">BI</strain>
    </source>
</reference>
<protein>
    <submittedName>
        <fullName evidence="1">Uncharacterized protein</fullName>
    </submittedName>
</protein>
<dbReference type="RefSeq" id="WP_029091669.1">
    <property type="nucleotide sequence ID" value="NZ_CBCPKC010000008.1"/>
</dbReference>
<dbReference type="OrthoDB" id="10007031at2"/>
<dbReference type="AlphaFoldDB" id="A0A1D2LEN6"/>
<accession>A0A1D2LEN6</accession>
<sequence length="99" mass="11092">MFKSTTLSSANIADAITATIGYDQQIDSHLLKIQLKGNSTNNHPFFEAIVLIGQRIICHLESSMIIQALRSWLMIERGYDSTITPSLHLDENNEIFATL</sequence>
<dbReference type="Proteomes" id="UP000243591">
    <property type="component" value="Chromosome"/>
</dbReference>
<evidence type="ECO:0000313" key="3">
    <source>
        <dbReference type="Proteomes" id="UP000243591"/>
    </source>
</evidence>
<dbReference type="GeneID" id="66536985"/>
<dbReference type="KEGG" id="bths:CNY62_07960"/>
<keyword evidence="3" id="KW-1185">Reference proteome</keyword>
<evidence type="ECO:0000313" key="1">
    <source>
        <dbReference type="EMBL" id="ATF26316.1"/>
    </source>
</evidence>
<dbReference type="EMBL" id="CP023483">
    <property type="protein sequence ID" value="ATF26316.1"/>
    <property type="molecule type" value="Genomic_DNA"/>
</dbReference>
<name>A0A1D2LEN6_BROTH</name>
<dbReference type="EMBL" id="OUNC01000001">
    <property type="protein sequence ID" value="SPP25506.1"/>
    <property type="molecule type" value="Genomic_DNA"/>
</dbReference>
<evidence type="ECO:0000313" key="4">
    <source>
        <dbReference type="Proteomes" id="UP000270190"/>
    </source>
</evidence>